<proteinExistence type="predicted"/>
<name>A0A090T0Z6_9VIBR</name>
<reference evidence="1 2" key="1">
    <citation type="submission" date="2014-09" db="EMBL/GenBank/DDBJ databases">
        <title>Vibrio maritimus JCM 19240. (C210) whole genome shotgun sequence.</title>
        <authorList>
            <person name="Sawabe T."/>
            <person name="Meirelles P."/>
            <person name="Nakanishi M."/>
            <person name="Sayaka M."/>
            <person name="Hattori M."/>
            <person name="Ohkuma M."/>
        </authorList>
    </citation>
    <scope>NUCLEOTIDE SEQUENCE [LARGE SCALE GENOMIC DNA]</scope>
    <source>
        <strain evidence="1 2">JCM 19240</strain>
    </source>
</reference>
<dbReference type="AlphaFoldDB" id="A0A090T0Z6"/>
<evidence type="ECO:0000313" key="2">
    <source>
        <dbReference type="Proteomes" id="UP000029224"/>
    </source>
</evidence>
<accession>A0A090T0Z6</accession>
<evidence type="ECO:0000313" key="1">
    <source>
        <dbReference type="EMBL" id="GAL33606.1"/>
    </source>
</evidence>
<organism evidence="1 2">
    <name type="scientific">Vibrio maritimus</name>
    <dbReference type="NCBI Taxonomy" id="990268"/>
    <lineage>
        <taxon>Bacteria</taxon>
        <taxon>Pseudomonadati</taxon>
        <taxon>Pseudomonadota</taxon>
        <taxon>Gammaproteobacteria</taxon>
        <taxon>Vibrionales</taxon>
        <taxon>Vibrionaceae</taxon>
        <taxon>Vibrio</taxon>
    </lineage>
</organism>
<dbReference type="Proteomes" id="UP000029224">
    <property type="component" value="Unassembled WGS sequence"/>
</dbReference>
<gene>
    <name evidence="1" type="ORF">JCM19240_2302</name>
</gene>
<protein>
    <submittedName>
        <fullName evidence="1">Uncharacterized protein</fullName>
    </submittedName>
</protein>
<dbReference type="EMBL" id="BBMT01000003">
    <property type="protein sequence ID" value="GAL33606.1"/>
    <property type="molecule type" value="Genomic_DNA"/>
</dbReference>
<keyword evidence="2" id="KW-1185">Reference proteome</keyword>
<comment type="caution">
    <text evidence="1">The sequence shown here is derived from an EMBL/GenBank/DDBJ whole genome shotgun (WGS) entry which is preliminary data.</text>
</comment>
<sequence length="98" mass="10690">MPGSVLGWAHTETQEMTKESDAVWFAPLGGLTANSPVEFKFTGGGWNDDQHVHGIGDVTTDDNRFGENNGNIEFTPAEDGTYKISFNILTKQVSAEKQ</sequence>
<reference evidence="1 2" key="2">
    <citation type="submission" date="2014-09" db="EMBL/GenBank/DDBJ databases">
        <authorList>
            <consortium name="NBRP consortium"/>
            <person name="Sawabe T."/>
            <person name="Meirelles P."/>
            <person name="Nakanishi M."/>
            <person name="Sayaka M."/>
            <person name="Hattori M."/>
            <person name="Ohkuma M."/>
        </authorList>
    </citation>
    <scope>NUCLEOTIDE SEQUENCE [LARGE SCALE GENOMIC DNA]</scope>
    <source>
        <strain evidence="1 2">JCM 19240</strain>
    </source>
</reference>
<dbReference type="Gene3D" id="2.60.40.3620">
    <property type="match status" value="1"/>
</dbReference>